<feature type="transmembrane region" description="Helical" evidence="1">
    <location>
        <begin position="228"/>
        <end position="244"/>
    </location>
</feature>
<feature type="transmembrane region" description="Helical" evidence="1">
    <location>
        <begin position="203"/>
        <end position="222"/>
    </location>
</feature>
<dbReference type="GO" id="GO:0008237">
    <property type="term" value="F:metallopeptidase activity"/>
    <property type="evidence" value="ECO:0007669"/>
    <property type="project" value="UniProtKB-KW"/>
</dbReference>
<keyword evidence="3" id="KW-0482">Metalloprotease</keyword>
<dbReference type="Pfam" id="PF02517">
    <property type="entry name" value="Rce1-like"/>
    <property type="match status" value="1"/>
</dbReference>
<protein>
    <submittedName>
        <fullName evidence="3">CPBP family intramembrane metalloprotease</fullName>
    </submittedName>
</protein>
<keyword evidence="1" id="KW-1133">Transmembrane helix</keyword>
<keyword evidence="1" id="KW-0812">Transmembrane</keyword>
<evidence type="ECO:0000259" key="2">
    <source>
        <dbReference type="Pfam" id="PF02517"/>
    </source>
</evidence>
<feature type="transmembrane region" description="Helical" evidence="1">
    <location>
        <begin position="86"/>
        <end position="110"/>
    </location>
</feature>
<dbReference type="InterPro" id="IPR003675">
    <property type="entry name" value="Rce1/LyrA-like_dom"/>
</dbReference>
<organism evidence="3 4">
    <name type="scientific">Litchfieldia luteola</name>
    <dbReference type="NCBI Taxonomy" id="682179"/>
    <lineage>
        <taxon>Bacteria</taxon>
        <taxon>Bacillati</taxon>
        <taxon>Bacillota</taxon>
        <taxon>Bacilli</taxon>
        <taxon>Bacillales</taxon>
        <taxon>Bacillaceae</taxon>
        <taxon>Litchfieldia</taxon>
    </lineage>
</organism>
<dbReference type="EMBL" id="JADCLJ010000018">
    <property type="protein sequence ID" value="MBE4907818.1"/>
    <property type="molecule type" value="Genomic_DNA"/>
</dbReference>
<evidence type="ECO:0000313" key="4">
    <source>
        <dbReference type="Proteomes" id="UP001516662"/>
    </source>
</evidence>
<keyword evidence="3" id="KW-0378">Hydrolase</keyword>
<dbReference type="RefSeq" id="WP_193535295.1">
    <property type="nucleotide sequence ID" value="NZ_JADCLJ010000018.1"/>
</dbReference>
<feature type="transmembrane region" description="Helical" evidence="1">
    <location>
        <begin position="146"/>
        <end position="164"/>
    </location>
</feature>
<keyword evidence="1" id="KW-0472">Membrane</keyword>
<feature type="transmembrane region" description="Helical" evidence="1">
    <location>
        <begin position="44"/>
        <end position="64"/>
    </location>
</feature>
<evidence type="ECO:0000313" key="3">
    <source>
        <dbReference type="EMBL" id="MBE4907818.1"/>
    </source>
</evidence>
<proteinExistence type="predicted"/>
<feature type="transmembrane region" description="Helical" evidence="1">
    <location>
        <begin position="170"/>
        <end position="191"/>
    </location>
</feature>
<name>A0ABR9QH46_9BACI</name>
<gene>
    <name evidence="3" type="ORF">IMZ08_07095</name>
</gene>
<sequence length="260" mass="29218">MYWYILIFSILICLPGIIFSSISESKMSQSSKNNQGDRVGPFSIILVLLLVVSVLSAAGAYFVLKMNMLDPFLSSLLKGNFDKNEFFYILFLSVSLGILVACINMFYYYFVLKRQVGNVVYSKINQLYANVGILTRVFFGGVVEEIIFRWVGMSFLIWLGSLVVGDINTYIIWGSILIMSFLFALAHLPGATEVLGGKISIPVQVYAIGMNVVVGIACGWAFWEVGILASIIIHMLFHLLWYPVQRYVSSKDMIVNTYNN</sequence>
<reference evidence="3 4" key="1">
    <citation type="submission" date="2020-10" db="EMBL/GenBank/DDBJ databases">
        <title>Bacillus sp. HD4P25, an endophyte from a halophyte.</title>
        <authorList>
            <person name="Sun J.-Q."/>
        </authorList>
    </citation>
    <scope>NUCLEOTIDE SEQUENCE [LARGE SCALE GENOMIC DNA]</scope>
    <source>
        <strain evidence="3 4">YIM 93174</strain>
    </source>
</reference>
<keyword evidence="4" id="KW-1185">Reference proteome</keyword>
<accession>A0ABR9QH46</accession>
<evidence type="ECO:0000256" key="1">
    <source>
        <dbReference type="SAM" id="Phobius"/>
    </source>
</evidence>
<keyword evidence="3" id="KW-0645">Protease</keyword>
<feature type="domain" description="CAAX prenyl protease 2/Lysostaphin resistance protein A-like" evidence="2">
    <location>
        <begin position="132"/>
        <end position="239"/>
    </location>
</feature>
<comment type="caution">
    <text evidence="3">The sequence shown here is derived from an EMBL/GenBank/DDBJ whole genome shotgun (WGS) entry which is preliminary data.</text>
</comment>
<dbReference type="Proteomes" id="UP001516662">
    <property type="component" value="Unassembled WGS sequence"/>
</dbReference>
<feature type="transmembrane region" description="Helical" evidence="1">
    <location>
        <begin position="6"/>
        <end position="23"/>
    </location>
</feature>